<protein>
    <submittedName>
        <fullName evidence="2">Uncharacterized protein</fullName>
    </submittedName>
</protein>
<evidence type="ECO:0000313" key="2">
    <source>
        <dbReference type="EMBL" id="KAE9350479.1"/>
    </source>
</evidence>
<name>A0A6G0S7A0_9STRA</name>
<keyword evidence="1" id="KW-0732">Signal</keyword>
<dbReference type="AlphaFoldDB" id="A0A6G0S7A0"/>
<feature type="signal peptide" evidence="1">
    <location>
        <begin position="1"/>
        <end position="18"/>
    </location>
</feature>
<sequence length="52" mass="5482">MLSCPLIGMAIVASRVAAGDQNRPVGIEPYTIASTWRGGPSYCNDWIKGNGS</sequence>
<evidence type="ECO:0000256" key="1">
    <source>
        <dbReference type="SAM" id="SignalP"/>
    </source>
</evidence>
<proteinExistence type="predicted"/>
<dbReference type="EMBL" id="QXFY01000253">
    <property type="protein sequence ID" value="KAE9350479.1"/>
    <property type="molecule type" value="Genomic_DNA"/>
</dbReference>
<feature type="chain" id="PRO_5026192653" evidence="1">
    <location>
        <begin position="19"/>
        <end position="52"/>
    </location>
</feature>
<evidence type="ECO:0000313" key="3">
    <source>
        <dbReference type="Proteomes" id="UP000486351"/>
    </source>
</evidence>
<comment type="caution">
    <text evidence="2">The sequence shown here is derived from an EMBL/GenBank/DDBJ whole genome shotgun (WGS) entry which is preliminary data.</text>
</comment>
<gene>
    <name evidence="2" type="ORF">PF008_g6426</name>
</gene>
<reference evidence="2 3" key="1">
    <citation type="submission" date="2018-09" db="EMBL/GenBank/DDBJ databases">
        <title>Genomic investigation of the strawberry pathogen Phytophthora fragariae indicates pathogenicity is determined by transcriptional variation in three key races.</title>
        <authorList>
            <person name="Adams T.M."/>
            <person name="Armitage A.D."/>
            <person name="Sobczyk M.K."/>
            <person name="Bates H.J."/>
            <person name="Dunwell J.M."/>
            <person name="Nellist C.F."/>
            <person name="Harrison R.J."/>
        </authorList>
    </citation>
    <scope>NUCLEOTIDE SEQUENCE [LARGE SCALE GENOMIC DNA]</scope>
    <source>
        <strain evidence="2 3">NOV-77</strain>
    </source>
</reference>
<organism evidence="2 3">
    <name type="scientific">Phytophthora fragariae</name>
    <dbReference type="NCBI Taxonomy" id="53985"/>
    <lineage>
        <taxon>Eukaryota</taxon>
        <taxon>Sar</taxon>
        <taxon>Stramenopiles</taxon>
        <taxon>Oomycota</taxon>
        <taxon>Peronosporomycetes</taxon>
        <taxon>Peronosporales</taxon>
        <taxon>Peronosporaceae</taxon>
        <taxon>Phytophthora</taxon>
    </lineage>
</organism>
<dbReference type="Proteomes" id="UP000486351">
    <property type="component" value="Unassembled WGS sequence"/>
</dbReference>
<accession>A0A6G0S7A0</accession>